<evidence type="ECO:0000256" key="8">
    <source>
        <dbReference type="SAM" id="MobiDB-lite"/>
    </source>
</evidence>
<evidence type="ECO:0000256" key="3">
    <source>
        <dbReference type="ARBA" id="ARBA00022448"/>
    </source>
</evidence>
<dbReference type="PhylomeDB" id="E9G7Z4"/>
<keyword evidence="11" id="KW-1185">Reference proteome</keyword>
<evidence type="ECO:0000256" key="1">
    <source>
        <dbReference type="ARBA" id="ARBA00004123"/>
    </source>
</evidence>
<organism evidence="10 11">
    <name type="scientific">Daphnia pulex</name>
    <name type="common">Water flea</name>
    <dbReference type="NCBI Taxonomy" id="6669"/>
    <lineage>
        <taxon>Eukaryota</taxon>
        <taxon>Metazoa</taxon>
        <taxon>Ecdysozoa</taxon>
        <taxon>Arthropoda</taxon>
        <taxon>Crustacea</taxon>
        <taxon>Branchiopoda</taxon>
        <taxon>Diplostraca</taxon>
        <taxon>Cladocera</taxon>
        <taxon>Anomopoda</taxon>
        <taxon>Daphniidae</taxon>
        <taxon>Daphnia</taxon>
    </lineage>
</organism>
<name>E9G7Z4_DAPPU</name>
<dbReference type="SUPFAM" id="SSF48371">
    <property type="entry name" value="ARM repeat"/>
    <property type="match status" value="1"/>
</dbReference>
<gene>
    <name evidence="10" type="ORF">DAPPUDRAFT_99742</name>
</gene>
<dbReference type="GO" id="GO:0005634">
    <property type="term" value="C:nucleus"/>
    <property type="evidence" value="ECO:0000318"/>
    <property type="project" value="GO_Central"/>
</dbReference>
<comment type="subcellular location">
    <subcellularLocation>
        <location evidence="2">Cytoplasm</location>
    </subcellularLocation>
    <subcellularLocation>
        <location evidence="1">Nucleus</location>
    </subcellularLocation>
</comment>
<proteinExistence type="predicted"/>
<reference evidence="10 11" key="1">
    <citation type="journal article" date="2011" name="Science">
        <title>The ecoresponsive genome of Daphnia pulex.</title>
        <authorList>
            <person name="Colbourne J.K."/>
            <person name="Pfrender M.E."/>
            <person name="Gilbert D."/>
            <person name="Thomas W.K."/>
            <person name="Tucker A."/>
            <person name="Oakley T.H."/>
            <person name="Tokishita S."/>
            <person name="Aerts A."/>
            <person name="Arnold G.J."/>
            <person name="Basu M.K."/>
            <person name="Bauer D.J."/>
            <person name="Caceres C.E."/>
            <person name="Carmel L."/>
            <person name="Casola C."/>
            <person name="Choi J.H."/>
            <person name="Detter J.C."/>
            <person name="Dong Q."/>
            <person name="Dusheyko S."/>
            <person name="Eads B.D."/>
            <person name="Frohlich T."/>
            <person name="Geiler-Samerotte K.A."/>
            <person name="Gerlach D."/>
            <person name="Hatcher P."/>
            <person name="Jogdeo S."/>
            <person name="Krijgsveld J."/>
            <person name="Kriventseva E.V."/>
            <person name="Kultz D."/>
            <person name="Laforsch C."/>
            <person name="Lindquist E."/>
            <person name="Lopez J."/>
            <person name="Manak J.R."/>
            <person name="Muller J."/>
            <person name="Pangilinan J."/>
            <person name="Patwardhan R.P."/>
            <person name="Pitluck S."/>
            <person name="Pritham E.J."/>
            <person name="Rechtsteiner A."/>
            <person name="Rho M."/>
            <person name="Rogozin I.B."/>
            <person name="Sakarya O."/>
            <person name="Salamov A."/>
            <person name="Schaack S."/>
            <person name="Shapiro H."/>
            <person name="Shiga Y."/>
            <person name="Skalitzky C."/>
            <person name="Smith Z."/>
            <person name="Souvorov A."/>
            <person name="Sung W."/>
            <person name="Tang Z."/>
            <person name="Tsuchiya D."/>
            <person name="Tu H."/>
            <person name="Vos H."/>
            <person name="Wang M."/>
            <person name="Wolf Y.I."/>
            <person name="Yamagata H."/>
            <person name="Yamada T."/>
            <person name="Ye Y."/>
            <person name="Shaw J.R."/>
            <person name="Andrews J."/>
            <person name="Crease T.J."/>
            <person name="Tang H."/>
            <person name="Lucas S.M."/>
            <person name="Robertson H.M."/>
            <person name="Bork P."/>
            <person name="Koonin E.V."/>
            <person name="Zdobnov E.M."/>
            <person name="Grigoriev I.V."/>
            <person name="Lynch M."/>
            <person name="Boore J.L."/>
        </authorList>
    </citation>
    <scope>NUCLEOTIDE SEQUENCE [LARGE SCALE GENOMIC DNA]</scope>
</reference>
<evidence type="ECO:0000256" key="5">
    <source>
        <dbReference type="ARBA" id="ARBA00022737"/>
    </source>
</evidence>
<dbReference type="GO" id="GO:0061608">
    <property type="term" value="F:nuclear import signal receptor activity"/>
    <property type="evidence" value="ECO:0000318"/>
    <property type="project" value="GO_Central"/>
</dbReference>
<dbReference type="InterPro" id="IPR057672">
    <property type="entry name" value="TPR_IPO4/5"/>
</dbReference>
<dbReference type="InterPro" id="IPR016024">
    <property type="entry name" value="ARM-type_fold"/>
</dbReference>
<dbReference type="HOGENOM" id="CLU_003794_1_2_1"/>
<feature type="domain" description="IPO4/5-like TPR repeats" evidence="9">
    <location>
        <begin position="41"/>
        <end position="173"/>
    </location>
</feature>
<protein>
    <recommendedName>
        <fullName evidence="9">IPO4/5-like TPR repeats domain-containing protein</fullName>
    </recommendedName>
</protein>
<accession>E9G7Z4</accession>
<sequence>MSSVSVEEILAKFYEPNNESARTLSYRIKSGLSNVLTQETDVSLRNTTAQVVASVAKHELSNRKWPELLEFIQQLCCQGESDVKELGLYVLSIAEDSAGEEFEIFFKLFVSIFYSALQDSNTTSAFYACVSLKKLISFCIGTDEATMIQPLITLFLQTLFGLMTEADTEEEDDSDDEYDQVESNKPCIVAAKTLNEMAQHLPPEKVITPLLQWADPVFKGSDIRAQQAGYTALAVVVEGCAEHIRTEYMAQFVQVICGGIKHPQAHVRNAALYAIEKFFGHLQPDIEKYANDILPILFEYLSATGNSLASDTLAAIARTIGEQSFRPFADECLNFTVQLVQIKDDPNLRICAYGVITSLARVMKDDTAAALPVIVPLLMKAVESNEGVTVATKDDNESAFPPVDLLNDDEDVSPMENEDDDESDVDGYQQEKKEACLALREWALQARGPFTSYVEQCTGPVYKLVDCGPCNVSLNYNSHEDIYSAALSALTQFTICIGKQFNGEQGVERCRDQTRGSFRHCVHVHEDGLYKMTQCQTVEQSVEGDDEETGTEDLDSEACIALLEYAGDVLLAFGNAMREHCTIAEKSFSTSVLAECMEPLDGVLQQFVPDLFTTFTNLMRDSDSEVKTNSVFGLGELVLHGRELLLPLLLSDALSRETYPLALDNICGAFTRMIIVNITAVPIDQLWDCGKFVFPLLMSYLPLREDSHENSSVLKCFLFLSSNGHPLFASHLPQVMNVILTMAIQQELQLEQKPMINELMAHIASDFSDLYNEWSSALPTEVHQKLKEVSA</sequence>
<dbReference type="GO" id="GO:0008139">
    <property type="term" value="F:nuclear localization sequence binding"/>
    <property type="evidence" value="ECO:0000318"/>
    <property type="project" value="GO_Central"/>
</dbReference>
<dbReference type="InterPro" id="IPR011989">
    <property type="entry name" value="ARM-like"/>
</dbReference>
<evidence type="ECO:0000259" key="9">
    <source>
        <dbReference type="Pfam" id="PF25780"/>
    </source>
</evidence>
<dbReference type="GO" id="GO:0005737">
    <property type="term" value="C:cytoplasm"/>
    <property type="evidence" value="ECO:0000318"/>
    <property type="project" value="GO_Central"/>
</dbReference>
<keyword evidence="7" id="KW-0539">Nucleus</keyword>
<evidence type="ECO:0000313" key="11">
    <source>
        <dbReference type="Proteomes" id="UP000000305"/>
    </source>
</evidence>
<feature type="compositionally biased region" description="Acidic residues" evidence="8">
    <location>
        <begin position="406"/>
        <end position="425"/>
    </location>
</feature>
<dbReference type="KEGG" id="dpx:DAPPUDRAFT_99742"/>
<dbReference type="Proteomes" id="UP000000305">
    <property type="component" value="Unassembled WGS sequence"/>
</dbReference>
<dbReference type="InterPro" id="IPR040122">
    <property type="entry name" value="Importin_beta"/>
</dbReference>
<dbReference type="InParanoid" id="E9G7Z4"/>
<keyword evidence="5" id="KW-0677">Repeat</keyword>
<evidence type="ECO:0000256" key="7">
    <source>
        <dbReference type="ARBA" id="ARBA00023242"/>
    </source>
</evidence>
<keyword evidence="4" id="KW-0963">Cytoplasm</keyword>
<keyword evidence="3" id="KW-0813">Transport</keyword>
<dbReference type="Gene3D" id="1.25.10.10">
    <property type="entry name" value="Leucine-rich Repeat Variant"/>
    <property type="match status" value="3"/>
</dbReference>
<dbReference type="eggNOG" id="KOG2171">
    <property type="taxonomic scope" value="Eukaryota"/>
</dbReference>
<dbReference type="Pfam" id="PF25780">
    <property type="entry name" value="TPR_IPO5"/>
    <property type="match status" value="1"/>
</dbReference>
<dbReference type="AlphaFoldDB" id="E9G7Z4"/>
<dbReference type="GO" id="GO:0006606">
    <property type="term" value="P:protein import into nucleus"/>
    <property type="evidence" value="ECO:0000318"/>
    <property type="project" value="GO_Central"/>
</dbReference>
<dbReference type="OrthoDB" id="7862313at2759"/>
<evidence type="ECO:0000256" key="6">
    <source>
        <dbReference type="ARBA" id="ARBA00022927"/>
    </source>
</evidence>
<evidence type="ECO:0000256" key="4">
    <source>
        <dbReference type="ARBA" id="ARBA00022490"/>
    </source>
</evidence>
<feature type="region of interest" description="Disordered" evidence="8">
    <location>
        <begin position="393"/>
        <end position="426"/>
    </location>
</feature>
<evidence type="ECO:0000256" key="2">
    <source>
        <dbReference type="ARBA" id="ARBA00004496"/>
    </source>
</evidence>
<evidence type="ECO:0000313" key="10">
    <source>
        <dbReference type="EMBL" id="EFX84574.1"/>
    </source>
</evidence>
<keyword evidence="6" id="KW-0653">Protein transport</keyword>
<dbReference type="PANTHER" id="PTHR10527">
    <property type="entry name" value="IMPORTIN BETA"/>
    <property type="match status" value="1"/>
</dbReference>
<dbReference type="EMBL" id="GL732534">
    <property type="protein sequence ID" value="EFX84574.1"/>
    <property type="molecule type" value="Genomic_DNA"/>
</dbReference>
<dbReference type="FunCoup" id="E9G7Z4">
    <property type="interactions" value="1430"/>
</dbReference>